<evidence type="ECO:0000256" key="4">
    <source>
        <dbReference type="ARBA" id="ARBA00022989"/>
    </source>
</evidence>
<reference evidence="9 10" key="1">
    <citation type="submission" date="2014-06" db="EMBL/GenBank/DDBJ databases">
        <title>Genome characterization of distinct group I Clostridium botulinum lineages.</title>
        <authorList>
            <person name="Giordani F."/>
            <person name="Anselmo A."/>
            <person name="Fillo S."/>
            <person name="Palozzi A.M."/>
            <person name="Fortunato A."/>
            <person name="Gentile B."/>
            <person name="Ciammaruconi A."/>
            <person name="Anniballi F."/>
            <person name="De Medici D."/>
            <person name="Lista F."/>
        </authorList>
    </citation>
    <scope>NUCLEOTIDE SEQUENCE [LARGE SCALE GENOMIC DNA]</scope>
    <source>
        <strain evidence="9 10">B2 450</strain>
    </source>
</reference>
<gene>
    <name evidence="9" type="ORF">N495_15990</name>
</gene>
<keyword evidence="3 7" id="KW-0812">Transmembrane</keyword>
<comment type="caution">
    <text evidence="9">The sequence shown here is derived from an EMBL/GenBank/DDBJ whole genome shotgun (WGS) entry which is preliminary data.</text>
</comment>
<dbReference type="Pfam" id="PF02687">
    <property type="entry name" value="FtsX"/>
    <property type="match status" value="1"/>
</dbReference>
<dbReference type="InterPro" id="IPR003838">
    <property type="entry name" value="ABC3_permease_C"/>
</dbReference>
<dbReference type="GO" id="GO:0005886">
    <property type="term" value="C:plasma membrane"/>
    <property type="evidence" value="ECO:0007669"/>
    <property type="project" value="UniProtKB-SubCell"/>
</dbReference>
<feature type="transmembrane region" description="Helical" evidence="7">
    <location>
        <begin position="401"/>
        <end position="420"/>
    </location>
</feature>
<sequence>MKKPKMQILFAISIILISFLPVMTNGGQSYTIFQLLAGNVKTMNLVIPTQVPAVLLLVTPIQYLIHMILLIKNNTDRYEGVILYLSLLTTVLGTICILLCGIGENSEFAIWVWLRMVLVFIAYVSPRVYESFQDFKQNEKVQKLEEQNERVAEKEKQREDTKYMKRIKKNPYLKKILWKIYKSNMRNSILLVTGATISSAFLFTTIAVYEMFFDLQKGNVPVVGDELSVLLWDAIILIGIISIFLLALSLKIYAKSRIKDYNLMITLGMRDRVLRFFIATEYIGSLAVGLLIGIFIGSLLTIGFQSVIHSIYPTFISIKLPNIKTYLIACFCIILLFLASTIINHEIYVEMELGSSRQIAVSKEKMPNRWLGIKCVVGIILMLVSSYAFSKRVWTESIYLIIMFLVGCYMIISAGGAWILKSYRKKGNGYYKRLPFLQQFYSRFKTHRSNFFMVYILHFLLIGYFSVRISGIIPLDRVQALFPYDYVCLGEKEDQETFKEFQKKFSEKSLILPMVRVTVASASEENSGSRMDTSFQGQNMGISESSYNQLTGRKLGLQNKEIYISFQQDKSEKAHLIDFSVLSGSPRMRFGMPEPYFPENRDKVFDSDYKVIGQERRIIVGNLVGGMQENIVVFSDEYFKSIYSTGDGANILALFNINKDKGEEAVVKFSDYAKDHIQYSEYDSLIQPVYGKKVLQNDTLLAHILKLLEYLFVMILLLISILYVFIVKMVSELPDTRSRMKQFKYLGMRERLDRKILAFENNVMTIMPLVLAIVASILYIFITLKVRYFTKIEKQEFWQYEIWIIGVYTIINLIVAFIIGRVMICLGNREE</sequence>
<feature type="transmembrane region" description="Helical" evidence="7">
    <location>
        <begin position="83"/>
        <end position="102"/>
    </location>
</feature>
<feature type="transmembrane region" description="Helical" evidence="7">
    <location>
        <begin position="802"/>
        <end position="824"/>
    </location>
</feature>
<dbReference type="Proteomes" id="UP000032250">
    <property type="component" value="Unassembled WGS sequence"/>
</dbReference>
<accession>A0A0D1AFS5</accession>
<dbReference type="PANTHER" id="PTHR46795:SF3">
    <property type="entry name" value="ABC TRANSPORTER PERMEASE"/>
    <property type="match status" value="1"/>
</dbReference>
<dbReference type="EMBL" id="JXSU01000008">
    <property type="protein sequence ID" value="KIS21994.1"/>
    <property type="molecule type" value="Genomic_DNA"/>
</dbReference>
<protein>
    <submittedName>
        <fullName evidence="9">ABC transporter permease</fullName>
    </submittedName>
</protein>
<keyword evidence="2" id="KW-1003">Cell membrane</keyword>
<dbReference type="RefSeq" id="WP_043032469.1">
    <property type="nucleotide sequence ID" value="NZ_JXSU01000008.1"/>
</dbReference>
<evidence type="ECO:0000313" key="9">
    <source>
        <dbReference type="EMBL" id="KIS21994.1"/>
    </source>
</evidence>
<evidence type="ECO:0000256" key="5">
    <source>
        <dbReference type="ARBA" id="ARBA00023136"/>
    </source>
</evidence>
<organism evidence="9 10">
    <name type="scientific">Clostridium botulinum B2 450</name>
    <dbReference type="NCBI Taxonomy" id="1379739"/>
    <lineage>
        <taxon>Bacteria</taxon>
        <taxon>Bacillati</taxon>
        <taxon>Bacillota</taxon>
        <taxon>Clostridia</taxon>
        <taxon>Eubacteriales</taxon>
        <taxon>Clostridiaceae</taxon>
        <taxon>Clostridium</taxon>
    </lineage>
</organism>
<dbReference type="PANTHER" id="PTHR46795">
    <property type="entry name" value="ABC TRANSPORTER PERMEASE-RELATED-RELATED"/>
    <property type="match status" value="1"/>
</dbReference>
<feature type="transmembrane region" description="Helical" evidence="7">
    <location>
        <begin position="189"/>
        <end position="209"/>
    </location>
</feature>
<evidence type="ECO:0000256" key="6">
    <source>
        <dbReference type="SAM" id="Coils"/>
    </source>
</evidence>
<feature type="transmembrane region" description="Helical" evidence="7">
    <location>
        <begin position="326"/>
        <end position="349"/>
    </location>
</feature>
<dbReference type="OrthoDB" id="1954626at2"/>
<name>A0A0D1AFS5_CLOBO</name>
<dbReference type="AlphaFoldDB" id="A0A0D1AFS5"/>
<dbReference type="InterPro" id="IPR052536">
    <property type="entry name" value="ABC-4_Integral_Memb_Prot"/>
</dbReference>
<evidence type="ECO:0000256" key="1">
    <source>
        <dbReference type="ARBA" id="ARBA00004651"/>
    </source>
</evidence>
<keyword evidence="6" id="KW-0175">Coiled coil</keyword>
<feature type="transmembrane region" description="Helical" evidence="7">
    <location>
        <begin position="450"/>
        <end position="467"/>
    </location>
</feature>
<evidence type="ECO:0000313" key="10">
    <source>
        <dbReference type="Proteomes" id="UP000032250"/>
    </source>
</evidence>
<feature type="transmembrane region" description="Helical" evidence="7">
    <location>
        <begin position="370"/>
        <end position="389"/>
    </location>
</feature>
<proteinExistence type="predicted"/>
<dbReference type="HOGENOM" id="CLU_015487_0_0_9"/>
<evidence type="ECO:0000256" key="7">
    <source>
        <dbReference type="SAM" id="Phobius"/>
    </source>
</evidence>
<dbReference type="PATRIC" id="fig|1379739.3.peg.3589"/>
<feature type="domain" description="ABC3 transporter permease C-terminal" evidence="8">
    <location>
        <begin position="235"/>
        <end position="342"/>
    </location>
</feature>
<feature type="transmembrane region" description="Helical" evidence="7">
    <location>
        <begin position="53"/>
        <end position="71"/>
    </location>
</feature>
<feature type="transmembrane region" description="Helical" evidence="7">
    <location>
        <begin position="763"/>
        <end position="782"/>
    </location>
</feature>
<evidence type="ECO:0000256" key="3">
    <source>
        <dbReference type="ARBA" id="ARBA00022692"/>
    </source>
</evidence>
<feature type="transmembrane region" description="Helical" evidence="7">
    <location>
        <begin position="273"/>
        <end position="306"/>
    </location>
</feature>
<feature type="coiled-coil region" evidence="6">
    <location>
        <begin position="137"/>
        <end position="164"/>
    </location>
</feature>
<keyword evidence="5 7" id="KW-0472">Membrane</keyword>
<feature type="transmembrane region" description="Helical" evidence="7">
    <location>
        <begin position="710"/>
        <end position="731"/>
    </location>
</feature>
<evidence type="ECO:0000256" key="2">
    <source>
        <dbReference type="ARBA" id="ARBA00022475"/>
    </source>
</evidence>
<evidence type="ECO:0000259" key="8">
    <source>
        <dbReference type="Pfam" id="PF02687"/>
    </source>
</evidence>
<keyword evidence="4 7" id="KW-1133">Transmembrane helix</keyword>
<comment type="subcellular location">
    <subcellularLocation>
        <location evidence="1">Cell membrane</location>
        <topology evidence="1">Multi-pass membrane protein</topology>
    </subcellularLocation>
</comment>
<feature type="transmembrane region" description="Helical" evidence="7">
    <location>
        <begin position="108"/>
        <end position="126"/>
    </location>
</feature>
<feature type="transmembrane region" description="Helical" evidence="7">
    <location>
        <begin position="229"/>
        <end position="253"/>
    </location>
</feature>